<dbReference type="EMBL" id="BBVC01000081">
    <property type="protein sequence ID" value="GAO98714.1"/>
    <property type="molecule type" value="Genomic_DNA"/>
</dbReference>
<reference evidence="1 2" key="1">
    <citation type="submission" date="2015-03" db="EMBL/GenBank/DDBJ databases">
        <title>Caedibacter varicaedens, whole genome shotgun sequence.</title>
        <authorList>
            <person name="Suzuki H."/>
            <person name="Dapper A.L."/>
            <person name="Gibson A.K."/>
            <person name="Jackson C."/>
            <person name="Lee H."/>
            <person name="Pejaver V.R."/>
            <person name="Doak T."/>
            <person name="Lynch M."/>
        </authorList>
    </citation>
    <scope>NUCLEOTIDE SEQUENCE [LARGE SCALE GENOMIC DNA]</scope>
</reference>
<dbReference type="Proteomes" id="UP000036771">
    <property type="component" value="Unassembled WGS sequence"/>
</dbReference>
<proteinExistence type="predicted"/>
<accession>A0A0K8MFQ2</accession>
<sequence>MNALSFIAPEERSQARSLIEDSLGFSLPPLKGREIAVKLWVREEDIILGVNPQGQEIKLAVPQTVYCEDRSHSCAGLVIGRGHPCPEDSVQVGDFVLMPRYEGTSCVMKGVPLRLIALDKLYGVIQDPQRISH</sequence>
<gene>
    <name evidence="1" type="ORF">Cva_01380</name>
</gene>
<name>A0A0K8MFQ2_9PROT</name>
<evidence type="ECO:0000313" key="1">
    <source>
        <dbReference type="EMBL" id="GAO98714.1"/>
    </source>
</evidence>
<dbReference type="STRING" id="1629334.Cva_01380"/>
<keyword evidence="2" id="KW-1185">Reference proteome</keyword>
<protein>
    <recommendedName>
        <fullName evidence="3">10 kDa chaperonin</fullName>
    </recommendedName>
</protein>
<organism evidence="1 2">
    <name type="scientific">Caedimonas varicaedens</name>
    <dbReference type="NCBI Taxonomy" id="1629334"/>
    <lineage>
        <taxon>Bacteria</taxon>
        <taxon>Pseudomonadati</taxon>
        <taxon>Pseudomonadota</taxon>
        <taxon>Alphaproteobacteria</taxon>
        <taxon>Holosporales</taxon>
        <taxon>Caedimonadaceae</taxon>
        <taxon>Caedimonas</taxon>
    </lineage>
</organism>
<evidence type="ECO:0000313" key="2">
    <source>
        <dbReference type="Proteomes" id="UP000036771"/>
    </source>
</evidence>
<dbReference type="AlphaFoldDB" id="A0A0K8MFQ2"/>
<evidence type="ECO:0008006" key="3">
    <source>
        <dbReference type="Google" id="ProtNLM"/>
    </source>
</evidence>
<comment type="caution">
    <text evidence="1">The sequence shown here is derived from an EMBL/GenBank/DDBJ whole genome shotgun (WGS) entry which is preliminary data.</text>
</comment>